<proteinExistence type="predicted"/>
<dbReference type="EMBL" id="QFBC01000026">
    <property type="protein sequence ID" value="PWE52417.1"/>
    <property type="molecule type" value="Genomic_DNA"/>
</dbReference>
<evidence type="ECO:0000313" key="2">
    <source>
        <dbReference type="Proteomes" id="UP000245252"/>
    </source>
</evidence>
<evidence type="ECO:0000313" key="1">
    <source>
        <dbReference type="EMBL" id="PWE52417.1"/>
    </source>
</evidence>
<protein>
    <submittedName>
        <fullName evidence="1">Uncharacterized protein</fullName>
    </submittedName>
</protein>
<name>A0A2U2DGH1_9HYPH</name>
<accession>A0A2U2DGH1</accession>
<keyword evidence="2" id="KW-1185">Reference proteome</keyword>
<gene>
    <name evidence="1" type="ORF">DEM27_31210</name>
</gene>
<comment type="caution">
    <text evidence="1">The sequence shown here is derived from an EMBL/GenBank/DDBJ whole genome shotgun (WGS) entry which is preliminary data.</text>
</comment>
<dbReference type="AlphaFoldDB" id="A0A2U2DGH1"/>
<dbReference type="Proteomes" id="UP000245252">
    <property type="component" value="Unassembled WGS sequence"/>
</dbReference>
<reference evidence="1 2" key="1">
    <citation type="submission" date="2018-05" db="EMBL/GenBank/DDBJ databases">
        <title>The draft genome of strain NS-104.</title>
        <authorList>
            <person name="Hang P."/>
            <person name="Jiang J."/>
        </authorList>
    </citation>
    <scope>NUCLEOTIDE SEQUENCE [LARGE SCALE GENOMIC DNA]</scope>
    <source>
        <strain evidence="1 2">NS-104</strain>
    </source>
</reference>
<sequence>MVEHTEVRTSAEIPGARDFTLEQLAAKAAVVEGRKDTQDDRTWTVTDVGREEMACVNDWHGGKRRL</sequence>
<organism evidence="1 2">
    <name type="scientific">Metarhizobium album</name>
    <dbReference type="NCBI Taxonomy" id="2182425"/>
    <lineage>
        <taxon>Bacteria</taxon>
        <taxon>Pseudomonadati</taxon>
        <taxon>Pseudomonadota</taxon>
        <taxon>Alphaproteobacteria</taxon>
        <taxon>Hyphomicrobiales</taxon>
        <taxon>Rhizobiaceae</taxon>
        <taxon>Metarhizobium</taxon>
    </lineage>
</organism>